<keyword evidence="3" id="KW-1185">Reference proteome</keyword>
<feature type="compositionally biased region" description="Basic and acidic residues" evidence="1">
    <location>
        <begin position="136"/>
        <end position="152"/>
    </location>
</feature>
<feature type="compositionally biased region" description="Acidic residues" evidence="1">
    <location>
        <begin position="101"/>
        <end position="120"/>
    </location>
</feature>
<sequence>MLGHLPQEEQKAIAQETGSHGPALVRAAISGRIAAPMLPYETELRGLTGLSLASTDLVPDVRRMLRAEQKELAKFCDTIRDACLNVSHTVAGQDSAKKEEEAEAEGEGEGEGEEAEEEEWTPTIAELRSFSSAVKARLDEKEREREAEREAERDEEDMVTMGAVSPPGSPGSPGSPSVPEASGACETPGVVSTPTTPVKTSPVLARATTNSGISYSPVPPSGISPNRYDAVSPRRPLRRGKTAAGTTRAASKPLTSRVAVARSPLNPSPISHGTGTRRRAQLARPSSASGAGRDRERERKSTISATPSLPSSPFMPLPMIHRAKGEGAVTRTLGGRQGAAVTPLSMPMAAPPVRPPVVGRPMQRRNSELGRDGARSALGTRGINRTLSSKGPLRAINPHS</sequence>
<feature type="compositionally biased region" description="Low complexity" evidence="1">
    <location>
        <begin position="307"/>
        <end position="318"/>
    </location>
</feature>
<feature type="region of interest" description="Disordered" evidence="1">
    <location>
        <begin position="90"/>
        <end position="318"/>
    </location>
</feature>
<evidence type="ECO:0000313" key="3">
    <source>
        <dbReference type="Proteomes" id="UP000265618"/>
    </source>
</evidence>
<accession>A0A9K3GKJ0</accession>
<gene>
    <name evidence="2" type="ORF">KIPB_009307</name>
</gene>
<reference evidence="2 3" key="1">
    <citation type="journal article" date="2018" name="PLoS ONE">
        <title>The draft genome of Kipferlia bialata reveals reductive genome evolution in fornicate parasites.</title>
        <authorList>
            <person name="Tanifuji G."/>
            <person name="Takabayashi S."/>
            <person name="Kume K."/>
            <person name="Takagi M."/>
            <person name="Nakayama T."/>
            <person name="Kamikawa R."/>
            <person name="Inagaki Y."/>
            <person name="Hashimoto T."/>
        </authorList>
    </citation>
    <scope>NUCLEOTIDE SEQUENCE [LARGE SCALE GENOMIC DNA]</scope>
    <source>
        <strain evidence="2">NY0173</strain>
    </source>
</reference>
<name>A0A9K3GKJ0_9EUKA</name>
<feature type="compositionally biased region" description="Low complexity" evidence="1">
    <location>
        <begin position="162"/>
        <end position="203"/>
    </location>
</feature>
<comment type="caution">
    <text evidence="2">The sequence shown here is derived from an EMBL/GenBank/DDBJ whole genome shotgun (WGS) entry which is preliminary data.</text>
</comment>
<dbReference type="EMBL" id="BDIP01003119">
    <property type="protein sequence ID" value="GIQ87299.1"/>
    <property type="molecule type" value="Genomic_DNA"/>
</dbReference>
<protein>
    <submittedName>
        <fullName evidence="2">Uncharacterized protein</fullName>
    </submittedName>
</protein>
<feature type="compositionally biased region" description="Basic and acidic residues" evidence="1">
    <location>
        <begin position="365"/>
        <end position="374"/>
    </location>
</feature>
<feature type="compositionally biased region" description="Basic and acidic residues" evidence="1">
    <location>
        <begin position="292"/>
        <end position="301"/>
    </location>
</feature>
<proteinExistence type="predicted"/>
<evidence type="ECO:0000313" key="2">
    <source>
        <dbReference type="EMBL" id="GIQ87299.1"/>
    </source>
</evidence>
<feature type="region of interest" description="Disordered" evidence="1">
    <location>
        <begin position="340"/>
        <end position="400"/>
    </location>
</feature>
<dbReference type="Proteomes" id="UP000265618">
    <property type="component" value="Unassembled WGS sequence"/>
</dbReference>
<dbReference type="AlphaFoldDB" id="A0A9K3GKJ0"/>
<organism evidence="2 3">
    <name type="scientific">Kipferlia bialata</name>
    <dbReference type="NCBI Taxonomy" id="797122"/>
    <lineage>
        <taxon>Eukaryota</taxon>
        <taxon>Metamonada</taxon>
        <taxon>Carpediemonas-like organisms</taxon>
        <taxon>Kipferlia</taxon>
    </lineage>
</organism>
<evidence type="ECO:0000256" key="1">
    <source>
        <dbReference type="SAM" id="MobiDB-lite"/>
    </source>
</evidence>